<evidence type="ECO:0000259" key="2">
    <source>
        <dbReference type="Pfam" id="PF00156"/>
    </source>
</evidence>
<evidence type="ECO:0000313" key="4">
    <source>
        <dbReference type="Proteomes" id="UP001235064"/>
    </source>
</evidence>
<organism evidence="3 4">
    <name type="scientific">Microbacterium candidum</name>
    <dbReference type="NCBI Taxonomy" id="3041922"/>
    <lineage>
        <taxon>Bacteria</taxon>
        <taxon>Bacillati</taxon>
        <taxon>Actinomycetota</taxon>
        <taxon>Actinomycetes</taxon>
        <taxon>Micrococcales</taxon>
        <taxon>Microbacteriaceae</taxon>
        <taxon>Microbacterium</taxon>
    </lineage>
</organism>
<dbReference type="RefSeq" id="WP_286289314.1">
    <property type="nucleotide sequence ID" value="NZ_JASXSZ010000004.1"/>
</dbReference>
<dbReference type="GO" id="GO:0016757">
    <property type="term" value="F:glycosyltransferase activity"/>
    <property type="evidence" value="ECO:0007669"/>
    <property type="project" value="UniProtKB-KW"/>
</dbReference>
<dbReference type="Proteomes" id="UP001235064">
    <property type="component" value="Unassembled WGS sequence"/>
</dbReference>
<dbReference type="PANTHER" id="PTHR47505">
    <property type="entry name" value="DNA UTILIZATION PROTEIN YHGH"/>
    <property type="match status" value="1"/>
</dbReference>
<evidence type="ECO:0000256" key="1">
    <source>
        <dbReference type="ARBA" id="ARBA00008007"/>
    </source>
</evidence>
<evidence type="ECO:0000313" key="3">
    <source>
        <dbReference type="EMBL" id="MDL9980358.1"/>
    </source>
</evidence>
<dbReference type="Pfam" id="PF00156">
    <property type="entry name" value="Pribosyltran"/>
    <property type="match status" value="1"/>
</dbReference>
<dbReference type="Gene3D" id="3.40.50.2020">
    <property type="match status" value="1"/>
</dbReference>
<dbReference type="SUPFAM" id="SSF53271">
    <property type="entry name" value="PRTase-like"/>
    <property type="match status" value="1"/>
</dbReference>
<gene>
    <name evidence="3" type="ORF">QSV35_13525</name>
</gene>
<dbReference type="EMBL" id="JASXSZ010000004">
    <property type="protein sequence ID" value="MDL9980358.1"/>
    <property type="molecule type" value="Genomic_DNA"/>
</dbReference>
<keyword evidence="4" id="KW-1185">Reference proteome</keyword>
<accession>A0ABT7N0X6</accession>
<name>A0ABT7N0X6_9MICO</name>
<keyword evidence="3" id="KW-0328">Glycosyltransferase</keyword>
<dbReference type="InterPro" id="IPR051910">
    <property type="entry name" value="ComF/GntX_DNA_util-trans"/>
</dbReference>
<proteinExistence type="inferred from homology"/>
<dbReference type="CDD" id="cd06223">
    <property type="entry name" value="PRTases_typeI"/>
    <property type="match status" value="1"/>
</dbReference>
<dbReference type="InterPro" id="IPR029057">
    <property type="entry name" value="PRTase-like"/>
</dbReference>
<keyword evidence="3" id="KW-0808">Transferase</keyword>
<protein>
    <submittedName>
        <fullName evidence="3">Phosphoribosyltransferase family protein</fullName>
    </submittedName>
</protein>
<reference evidence="3 4" key="1">
    <citation type="submission" date="2023-06" db="EMBL/GenBank/DDBJ databases">
        <title>Microbacterium sp. nov., isolated from a waste landfill.</title>
        <authorList>
            <person name="Wen W."/>
        </authorList>
    </citation>
    <scope>NUCLEOTIDE SEQUENCE [LARGE SCALE GENOMIC DNA]</scope>
    <source>
        <strain evidence="3 4">ASV49</strain>
    </source>
</reference>
<feature type="domain" description="Phosphoribosyltransferase" evidence="2">
    <location>
        <begin position="165"/>
        <end position="209"/>
    </location>
</feature>
<dbReference type="PANTHER" id="PTHR47505:SF1">
    <property type="entry name" value="DNA UTILIZATION PROTEIN YHGH"/>
    <property type="match status" value="1"/>
</dbReference>
<dbReference type="InterPro" id="IPR000836">
    <property type="entry name" value="PRTase_dom"/>
</dbReference>
<comment type="caution">
    <text evidence="3">The sequence shown here is derived from an EMBL/GenBank/DDBJ whole genome shotgun (WGS) entry which is preliminary data.</text>
</comment>
<comment type="similarity">
    <text evidence="1">Belongs to the ComF/GntX family.</text>
</comment>
<sequence length="221" mass="23024">MDAVRTALAEALSLFFPVECAGCGALDVVLCQGCLVDLESRVRSRRLSSGVKVHAGLAYEGAAARVIRAVKEQGRTELVRVLAPALAASVTVAALAAAEGGVPAIVVPVPTSRAAMRRRGYRVVDLIARRAGLRIERLLLPAGVAADQRSLGRDQRRLNAVGTMRARHAAGRRILVVDDVVTTGATLDEAVRALRTAGADVVGAAAVAATELHYTGGVNTF</sequence>